<reference evidence="4" key="1">
    <citation type="submission" date="2020-11" db="EMBL/GenBank/DDBJ databases">
        <authorList>
            <person name="Tran Van P."/>
        </authorList>
    </citation>
    <scope>NUCLEOTIDE SEQUENCE</scope>
</reference>
<keyword evidence="1" id="KW-0863">Zinc-finger</keyword>
<evidence type="ECO:0000259" key="2">
    <source>
        <dbReference type="PROSITE" id="PS50126"/>
    </source>
</evidence>
<dbReference type="PROSITE" id="PS50126">
    <property type="entry name" value="S1"/>
    <property type="match status" value="1"/>
</dbReference>
<dbReference type="AlphaFoldDB" id="A0A7R9CXN7"/>
<dbReference type="Pfam" id="PF00575">
    <property type="entry name" value="S1"/>
    <property type="match status" value="1"/>
</dbReference>
<dbReference type="PANTHER" id="PTHR15838">
    <property type="entry name" value="NUCLEOLAR PROTEIN OF 40 KDA"/>
    <property type="match status" value="1"/>
</dbReference>
<organism evidence="4">
    <name type="scientific">Timema cristinae</name>
    <name type="common">Walking stick</name>
    <dbReference type="NCBI Taxonomy" id="61476"/>
    <lineage>
        <taxon>Eukaryota</taxon>
        <taxon>Metazoa</taxon>
        <taxon>Ecdysozoa</taxon>
        <taxon>Arthropoda</taxon>
        <taxon>Hexapoda</taxon>
        <taxon>Insecta</taxon>
        <taxon>Pterygota</taxon>
        <taxon>Neoptera</taxon>
        <taxon>Polyneoptera</taxon>
        <taxon>Phasmatodea</taxon>
        <taxon>Timematodea</taxon>
        <taxon>Timematoidea</taxon>
        <taxon>Timematidae</taxon>
        <taxon>Timema</taxon>
    </lineage>
</organism>
<evidence type="ECO:0000256" key="1">
    <source>
        <dbReference type="PROSITE-ProRule" id="PRU00047"/>
    </source>
</evidence>
<feature type="domain" description="CCHC-type" evidence="3">
    <location>
        <begin position="195"/>
        <end position="208"/>
    </location>
</feature>
<dbReference type="GO" id="GO:0003723">
    <property type="term" value="F:RNA binding"/>
    <property type="evidence" value="ECO:0007669"/>
    <property type="project" value="TreeGrafter"/>
</dbReference>
<dbReference type="PROSITE" id="PS50158">
    <property type="entry name" value="ZF_CCHC"/>
    <property type="match status" value="1"/>
</dbReference>
<name>A0A7R9CXN7_TIMCR</name>
<dbReference type="PANTHER" id="PTHR15838:SF1">
    <property type="entry name" value="ZINC FINGER CCHC DOMAIN-CONTAINING PROTEIN 17"/>
    <property type="match status" value="1"/>
</dbReference>
<dbReference type="SUPFAM" id="SSF50249">
    <property type="entry name" value="Nucleic acid-binding proteins"/>
    <property type="match status" value="1"/>
</dbReference>
<dbReference type="InterPro" id="IPR012340">
    <property type="entry name" value="NA-bd_OB-fold"/>
</dbReference>
<evidence type="ECO:0000259" key="3">
    <source>
        <dbReference type="PROSITE" id="PS50158"/>
    </source>
</evidence>
<dbReference type="GO" id="GO:0008270">
    <property type="term" value="F:zinc ion binding"/>
    <property type="evidence" value="ECO:0007669"/>
    <property type="project" value="UniProtKB-KW"/>
</dbReference>
<dbReference type="InterPro" id="IPR001878">
    <property type="entry name" value="Znf_CCHC"/>
</dbReference>
<gene>
    <name evidence="4" type="ORF">TCEB3V08_LOCUS6989</name>
</gene>
<protein>
    <submittedName>
        <fullName evidence="4">Uncharacterized protein</fullName>
    </submittedName>
</protein>
<dbReference type="SMART" id="SM00316">
    <property type="entry name" value="S1"/>
    <property type="match status" value="1"/>
</dbReference>
<dbReference type="Gene3D" id="2.40.50.140">
    <property type="entry name" value="Nucleic acid-binding proteins"/>
    <property type="match status" value="1"/>
</dbReference>
<proteinExistence type="predicted"/>
<keyword evidence="1" id="KW-0862">Zinc</keyword>
<evidence type="ECO:0000313" key="4">
    <source>
        <dbReference type="EMBL" id="CAD7403444.1"/>
    </source>
</evidence>
<feature type="domain" description="S1 motif" evidence="2">
    <location>
        <begin position="75"/>
        <end position="149"/>
    </location>
</feature>
<dbReference type="EMBL" id="OC318846">
    <property type="protein sequence ID" value="CAD7403444.1"/>
    <property type="molecule type" value="Genomic_DNA"/>
</dbReference>
<sequence>MTVGRTPGSVVERSKGVALAVDLTADDGEIGFQVPVGASDGVFDCCAHAHIRGVGEECGTARLREHCCSRSAGSGVMVEESFFTQLVKSVHPYGAFVQMPGAVVQGLVHRTQVSSVSVSDVSEVLQPGERVWCKVINITDDNKLALSMKVVDQGNGMDLDPNGVQIEQDERRRKAHPSGTGRRIIELGAVLNTTCSKCGVHGHLANECFRSPDGKTYALVEEEKDDMPTLVSEPPQEVKHIAKDPQSELWTSVSRSGIGVPERVSVSAGGSASPAFVYHIVSRAGTSGELRGRVT</sequence>
<accession>A0A7R9CXN7</accession>
<dbReference type="InterPro" id="IPR003029">
    <property type="entry name" value="S1_domain"/>
</dbReference>
<keyword evidence="1" id="KW-0479">Metal-binding</keyword>
<dbReference type="GO" id="GO:0043489">
    <property type="term" value="P:RNA stabilization"/>
    <property type="evidence" value="ECO:0007669"/>
    <property type="project" value="TreeGrafter"/>
</dbReference>